<reference evidence="2" key="1">
    <citation type="submission" date="2023-10" db="EMBL/GenBank/DDBJ databases">
        <authorList>
            <person name="Domelevo Entfellner J.-B."/>
        </authorList>
    </citation>
    <scope>NUCLEOTIDE SEQUENCE</scope>
</reference>
<feature type="compositionally biased region" description="Basic and acidic residues" evidence="1">
    <location>
        <begin position="49"/>
        <end position="63"/>
    </location>
</feature>
<dbReference type="AlphaFoldDB" id="A0AA86VWD5"/>
<evidence type="ECO:0000313" key="3">
    <source>
        <dbReference type="Proteomes" id="UP001189624"/>
    </source>
</evidence>
<feature type="region of interest" description="Disordered" evidence="1">
    <location>
        <begin position="40"/>
        <end position="80"/>
    </location>
</feature>
<name>A0AA86VWD5_9FABA</name>
<keyword evidence="3" id="KW-1185">Reference proteome</keyword>
<dbReference type="EMBL" id="OY731398">
    <property type="protein sequence ID" value="CAJ1915949.1"/>
    <property type="molecule type" value="Genomic_DNA"/>
</dbReference>
<evidence type="ECO:0000313" key="2">
    <source>
        <dbReference type="EMBL" id="CAJ1915949.1"/>
    </source>
</evidence>
<dbReference type="Gramene" id="rna-AYBTSS11_LOCUS3596">
    <property type="protein sequence ID" value="CAJ1915949.1"/>
    <property type="gene ID" value="gene-AYBTSS11_LOCUS3596"/>
</dbReference>
<gene>
    <name evidence="2" type="ORF">AYBTSS11_LOCUS3596</name>
</gene>
<evidence type="ECO:0000256" key="1">
    <source>
        <dbReference type="SAM" id="MobiDB-lite"/>
    </source>
</evidence>
<organism evidence="2 3">
    <name type="scientific">Sphenostylis stenocarpa</name>
    <dbReference type="NCBI Taxonomy" id="92480"/>
    <lineage>
        <taxon>Eukaryota</taxon>
        <taxon>Viridiplantae</taxon>
        <taxon>Streptophyta</taxon>
        <taxon>Embryophyta</taxon>
        <taxon>Tracheophyta</taxon>
        <taxon>Spermatophyta</taxon>
        <taxon>Magnoliopsida</taxon>
        <taxon>eudicotyledons</taxon>
        <taxon>Gunneridae</taxon>
        <taxon>Pentapetalae</taxon>
        <taxon>rosids</taxon>
        <taxon>fabids</taxon>
        <taxon>Fabales</taxon>
        <taxon>Fabaceae</taxon>
        <taxon>Papilionoideae</taxon>
        <taxon>50 kb inversion clade</taxon>
        <taxon>NPAAA clade</taxon>
        <taxon>indigoferoid/millettioid clade</taxon>
        <taxon>Phaseoleae</taxon>
        <taxon>Sphenostylis</taxon>
    </lineage>
</organism>
<sequence>MAVIITKPRYGLMMWPSARTRACALSPAVVGHGGRGVGAWGDGGWPHLEGGRNNDAVSEKQSDFKSLGGETNDCLSSVAE</sequence>
<protein>
    <submittedName>
        <fullName evidence="2">Uncharacterized protein</fullName>
    </submittedName>
</protein>
<dbReference type="Proteomes" id="UP001189624">
    <property type="component" value="Chromosome 1"/>
</dbReference>
<proteinExistence type="predicted"/>
<accession>A0AA86VWD5</accession>